<evidence type="ECO:0000313" key="2">
    <source>
        <dbReference type="EMBL" id="ACI23214.1"/>
    </source>
</evidence>
<protein>
    <submittedName>
        <fullName evidence="2">Uncharacterized protein</fullName>
    </submittedName>
</protein>
<gene>
    <name evidence="2" type="ORF">CBUD_1913a</name>
</gene>
<evidence type="ECO:0000256" key="1">
    <source>
        <dbReference type="SAM" id="Phobius"/>
    </source>
</evidence>
<dbReference type="KEGG" id="cbd:CBUD_1913a"/>
<dbReference type="AlphaFoldDB" id="B5XHJ4"/>
<dbReference type="HOGENOM" id="CLU_168843_0_0_6"/>
<reference evidence="2 3" key="1">
    <citation type="journal article" date="2009" name="Infect. Immun.">
        <title>Comparative genomics reveal extensive transposon-mediated genomic plasticity and diversity among potential effector proteins within the genus Coxiella.</title>
        <authorList>
            <person name="Beare P.A."/>
            <person name="Unsworth N."/>
            <person name="Andoh M."/>
            <person name="Voth D.E."/>
            <person name="Omsland A."/>
            <person name="Gilk S.D."/>
            <person name="Williams K.P."/>
            <person name="Sobral B.W."/>
            <person name="Kupko J.J.III."/>
            <person name="Porcella S.F."/>
            <person name="Samuel J.E."/>
            <person name="Heinzen R.A."/>
        </authorList>
    </citation>
    <scope>NUCLEOTIDE SEQUENCE [LARGE SCALE GENOMIC DNA]</scope>
    <source>
        <strain evidence="2 3">Dugway 5J108-111</strain>
    </source>
</reference>
<proteinExistence type="predicted"/>
<name>B5XHJ4_COXBN</name>
<keyword evidence="1" id="KW-0812">Transmembrane</keyword>
<accession>B5XHJ4</accession>
<organism evidence="2 3">
    <name type="scientific">Coxiella burnetii (strain Dugway 5J108-111)</name>
    <dbReference type="NCBI Taxonomy" id="434922"/>
    <lineage>
        <taxon>Bacteria</taxon>
        <taxon>Pseudomonadati</taxon>
        <taxon>Pseudomonadota</taxon>
        <taxon>Gammaproteobacteria</taxon>
        <taxon>Legionellales</taxon>
        <taxon>Coxiellaceae</taxon>
        <taxon>Coxiella</taxon>
    </lineage>
</organism>
<keyword evidence="1" id="KW-1133">Transmembrane helix</keyword>
<feature type="transmembrane region" description="Helical" evidence="1">
    <location>
        <begin position="45"/>
        <end position="63"/>
    </location>
</feature>
<dbReference type="EMBL" id="CP000733">
    <property type="protein sequence ID" value="ACI23214.1"/>
    <property type="molecule type" value="Genomic_DNA"/>
</dbReference>
<dbReference type="RefSeq" id="WP_011997317.1">
    <property type="nucleotide sequence ID" value="NC_009727.1"/>
</dbReference>
<evidence type="ECO:0000313" key="3">
    <source>
        <dbReference type="Proteomes" id="UP000008555"/>
    </source>
</evidence>
<sequence>MIRYCSHYKWAIASRLVWPNVRQLLHGVTDFNDGGKEMKYRIKKMGLLFMSLVLMTTYLLAMTPHATSWENSTTTRWSASTESAF</sequence>
<keyword evidence="1" id="KW-0472">Membrane</keyword>
<dbReference type="Proteomes" id="UP000008555">
    <property type="component" value="Chromosome"/>
</dbReference>